<evidence type="ECO:0000259" key="2">
    <source>
        <dbReference type="Pfam" id="PF22725"/>
    </source>
</evidence>
<feature type="domain" description="GFO/IDH/MocA-like oxidoreductase" evidence="2">
    <location>
        <begin position="134"/>
        <end position="254"/>
    </location>
</feature>
<dbReference type="InterPro" id="IPR055170">
    <property type="entry name" value="GFO_IDH_MocA-like_dom"/>
</dbReference>
<dbReference type="AlphaFoldDB" id="A0A139SQ73"/>
<dbReference type="Gene3D" id="3.30.360.10">
    <property type="entry name" value="Dihydrodipicolinate Reductase, domain 2"/>
    <property type="match status" value="1"/>
</dbReference>
<dbReference type="STRING" id="1548208.AXK12_02850"/>
<dbReference type="Gene3D" id="3.40.50.720">
    <property type="entry name" value="NAD(P)-binding Rossmann-like Domain"/>
    <property type="match status" value="1"/>
</dbReference>
<dbReference type="OrthoDB" id="9815825at2"/>
<dbReference type="EMBL" id="LSZP01000020">
    <property type="protein sequence ID" value="KXU36755.1"/>
    <property type="molecule type" value="Genomic_DNA"/>
</dbReference>
<evidence type="ECO:0000313" key="4">
    <source>
        <dbReference type="Proteomes" id="UP000071392"/>
    </source>
</evidence>
<evidence type="ECO:0000313" key="3">
    <source>
        <dbReference type="EMBL" id="KXU36755.1"/>
    </source>
</evidence>
<dbReference type="InterPro" id="IPR036291">
    <property type="entry name" value="NAD(P)-bd_dom_sf"/>
</dbReference>
<dbReference type="PANTHER" id="PTHR43249">
    <property type="entry name" value="UDP-N-ACETYL-2-AMINO-2-DEOXY-D-GLUCURONATE OXIDASE"/>
    <property type="match status" value="1"/>
</dbReference>
<organism evidence="3 4">
    <name type="scientific">Cephaloticoccus capnophilus</name>
    <dbReference type="NCBI Taxonomy" id="1548208"/>
    <lineage>
        <taxon>Bacteria</taxon>
        <taxon>Pseudomonadati</taxon>
        <taxon>Verrucomicrobiota</taxon>
        <taxon>Opitutia</taxon>
        <taxon>Opitutales</taxon>
        <taxon>Opitutaceae</taxon>
        <taxon>Cephaloticoccus</taxon>
    </lineage>
</organism>
<dbReference type="RefSeq" id="WP_068711190.1">
    <property type="nucleotide sequence ID" value="NZ_LSZP01000020.1"/>
</dbReference>
<keyword evidence="4" id="KW-1185">Reference proteome</keyword>
<feature type="domain" description="Gfo/Idh/MocA-like oxidoreductase N-terminal" evidence="1">
    <location>
        <begin position="5"/>
        <end position="119"/>
    </location>
</feature>
<dbReference type="SUPFAM" id="SSF55347">
    <property type="entry name" value="Glyceraldehyde-3-phosphate dehydrogenase-like, C-terminal domain"/>
    <property type="match status" value="1"/>
</dbReference>
<protein>
    <submittedName>
        <fullName evidence="3">Oxidoreductase</fullName>
    </submittedName>
</protein>
<dbReference type="SUPFAM" id="SSF51735">
    <property type="entry name" value="NAD(P)-binding Rossmann-fold domains"/>
    <property type="match status" value="1"/>
</dbReference>
<dbReference type="InterPro" id="IPR052515">
    <property type="entry name" value="Gfo/Idh/MocA_Oxidoreductase"/>
</dbReference>
<accession>A0A139SQ73</accession>
<proteinExistence type="predicted"/>
<sequence>MKPYRVALIGTGEIATAHVNAVNALKDRLELVAVCDIDTSRAEAFRARYGLPAAYGDHATLLREARPDFVLVCTPPGFHAPASIAAMEAGAWVMCEKPLCASLAELDKIQETEARTGCYTACMFQMRSGSAGNHARKLIQDGTLGRPLVALANTLWFRDRAYYAVPWRGKWETEVGGTTMAHGIHTVDFLLHLLGDWEEVRAIAATQFHAIEVDDLLMAHVRFANGARASIMNSAVSPRQETKIRIDCEHATLEADYLYSYTRENWRLTPSALVASDTAHAAKLHSAWDSLGEDIGSTHTAQIATLIKNRDEGTRPNTSGDEARRSIDFLTALYKSAFTGQAITRGSIRPGDPFYTALNGGQGAVRDIR</sequence>
<dbReference type="Pfam" id="PF01408">
    <property type="entry name" value="GFO_IDH_MocA"/>
    <property type="match status" value="1"/>
</dbReference>
<gene>
    <name evidence="3" type="ORF">AXK12_02850</name>
</gene>
<dbReference type="InterPro" id="IPR000683">
    <property type="entry name" value="Gfo/Idh/MocA-like_OxRdtase_N"/>
</dbReference>
<comment type="caution">
    <text evidence="3">The sequence shown here is derived from an EMBL/GenBank/DDBJ whole genome shotgun (WGS) entry which is preliminary data.</text>
</comment>
<dbReference type="GO" id="GO:0000166">
    <property type="term" value="F:nucleotide binding"/>
    <property type="evidence" value="ECO:0007669"/>
    <property type="project" value="InterPro"/>
</dbReference>
<dbReference type="Proteomes" id="UP000071392">
    <property type="component" value="Unassembled WGS sequence"/>
</dbReference>
<name>A0A139SQ73_9BACT</name>
<reference evidence="3 4" key="1">
    <citation type="submission" date="2016-02" db="EMBL/GenBank/DDBJ databases">
        <authorList>
            <person name="Wen L."/>
            <person name="He K."/>
            <person name="Yang H."/>
        </authorList>
    </citation>
    <scope>NUCLEOTIDE SEQUENCE [LARGE SCALE GENOMIC DNA]</scope>
    <source>
        <strain evidence="3 4">CV41</strain>
    </source>
</reference>
<dbReference type="PANTHER" id="PTHR43249:SF1">
    <property type="entry name" value="D-GLUCOSIDE 3-DEHYDROGENASE"/>
    <property type="match status" value="1"/>
</dbReference>
<dbReference type="Pfam" id="PF22725">
    <property type="entry name" value="GFO_IDH_MocA_C3"/>
    <property type="match status" value="1"/>
</dbReference>
<evidence type="ECO:0000259" key="1">
    <source>
        <dbReference type="Pfam" id="PF01408"/>
    </source>
</evidence>